<name>A0A7M5UW72_9CNID</name>
<feature type="domain" description="RING-type" evidence="6">
    <location>
        <begin position="73"/>
        <end position="120"/>
    </location>
</feature>
<dbReference type="InterPro" id="IPR013083">
    <property type="entry name" value="Znf_RING/FYVE/PHD"/>
</dbReference>
<evidence type="ECO:0000256" key="2">
    <source>
        <dbReference type="ARBA" id="ARBA00022771"/>
    </source>
</evidence>
<proteinExistence type="predicted"/>
<dbReference type="InterPro" id="IPR017907">
    <property type="entry name" value="Znf_RING_CS"/>
</dbReference>
<evidence type="ECO:0000313" key="7">
    <source>
        <dbReference type="EnsemblMetazoa" id="CLYHEMP002300.1"/>
    </source>
</evidence>
<dbReference type="AlphaFoldDB" id="A0A7M5UW72"/>
<keyword evidence="2 4" id="KW-0863">Zinc-finger</keyword>
<dbReference type="SUPFAM" id="SSF57850">
    <property type="entry name" value="RING/U-box"/>
    <property type="match status" value="1"/>
</dbReference>
<keyword evidence="8" id="KW-1185">Reference proteome</keyword>
<evidence type="ECO:0000256" key="4">
    <source>
        <dbReference type="PROSITE-ProRule" id="PRU00175"/>
    </source>
</evidence>
<dbReference type="EnsemblMetazoa" id="CLYHEMT002300.1">
    <property type="protein sequence ID" value="CLYHEMP002300.1"/>
    <property type="gene ID" value="CLYHEMG002300"/>
</dbReference>
<feature type="coiled-coil region" evidence="5">
    <location>
        <begin position="209"/>
        <end position="250"/>
    </location>
</feature>
<dbReference type="PROSITE" id="PS50089">
    <property type="entry name" value="ZF_RING_2"/>
    <property type="match status" value="1"/>
</dbReference>
<evidence type="ECO:0000256" key="5">
    <source>
        <dbReference type="SAM" id="Coils"/>
    </source>
</evidence>
<sequence length="677" mass="79570">MASNNKEELLQEEQSTRLDVQSSNIKEQCSICLAPLLERSTSNKCRECTEKINAVPTGFQFVIAGQDRKEFECPICLCIIRDATDLGCEHIMCGKCLERYEHDQKERLKENAKFYCSICQTEYKPEEKNWVKSLDRLIQTTVPVKCLRKQCDWVGCIKDYKFHEPKCSHQLVQCSYYDFGCQSNVERRNLEKHNQAKHGAHQLMLLDTIQRLSRDRQEDQQQIIKLTTDREEDQQQIIKLTTDIEKDQQQIIKLTTDREEDRQQIIKLTTDRQEDRQQIIKLTTDREEDQQQIIKLTTDIEKDQQQIIKLTTDREEDRQQIIKLTTDREEDQQQIIKLTTDREEDRQQIIKLTTDRLEDRQQMKEQAKQITSLQSELTNKYNQLNELQIEINSIYDRVESQASVIQVNAQKVAQIESKLDNKDSKADGEQQRDQTTRIEKIEKSLDDQSVEIKHLKTFADRASKLHKTLSNPAVNDKFDSCMHVTGERVMEESEKKWYDLVDAVNEEDDDDDDCFYLETLNDAIKEYSESFVFPKDWEAKYDKLIFDLNEGDILKGVIKLPCYQQEYISLKTFIDIDEFNKELSIQNKWFHISSYVASAIDVDNSCTNFILFYTDKIEDCCLLHVNEEDKEVKVTVDGTKFELEDGFLYDEDSFIIIKLVKFDLMNSFLDDAGLDEV</sequence>
<evidence type="ECO:0000259" key="6">
    <source>
        <dbReference type="PROSITE" id="PS50089"/>
    </source>
</evidence>
<dbReference type="Gene3D" id="3.30.40.10">
    <property type="entry name" value="Zinc/RING finger domain, C3HC4 (zinc finger)"/>
    <property type="match status" value="2"/>
</dbReference>
<evidence type="ECO:0000256" key="3">
    <source>
        <dbReference type="ARBA" id="ARBA00022833"/>
    </source>
</evidence>
<keyword evidence="5" id="KW-0175">Coiled coil</keyword>
<keyword evidence="3" id="KW-0862">Zinc</keyword>
<evidence type="ECO:0000256" key="1">
    <source>
        <dbReference type="ARBA" id="ARBA00022723"/>
    </source>
</evidence>
<evidence type="ECO:0000313" key="8">
    <source>
        <dbReference type="Proteomes" id="UP000594262"/>
    </source>
</evidence>
<dbReference type="SUPFAM" id="SSF49599">
    <property type="entry name" value="TRAF domain-like"/>
    <property type="match status" value="1"/>
</dbReference>
<protein>
    <recommendedName>
        <fullName evidence="6">RING-type domain-containing protein</fullName>
    </recommendedName>
</protein>
<organism evidence="7 8">
    <name type="scientific">Clytia hemisphaerica</name>
    <dbReference type="NCBI Taxonomy" id="252671"/>
    <lineage>
        <taxon>Eukaryota</taxon>
        <taxon>Metazoa</taxon>
        <taxon>Cnidaria</taxon>
        <taxon>Hydrozoa</taxon>
        <taxon>Hydroidolina</taxon>
        <taxon>Leptothecata</taxon>
        <taxon>Obeliida</taxon>
        <taxon>Clytiidae</taxon>
        <taxon>Clytia</taxon>
    </lineage>
</organism>
<dbReference type="GO" id="GO:0008270">
    <property type="term" value="F:zinc ion binding"/>
    <property type="evidence" value="ECO:0007669"/>
    <property type="project" value="UniProtKB-KW"/>
</dbReference>
<reference evidence="7" key="1">
    <citation type="submission" date="2021-01" db="UniProtKB">
        <authorList>
            <consortium name="EnsemblMetazoa"/>
        </authorList>
    </citation>
    <scope>IDENTIFICATION</scope>
</reference>
<feature type="coiled-coil region" evidence="5">
    <location>
        <begin position="360"/>
        <end position="432"/>
    </location>
</feature>
<dbReference type="PROSITE" id="PS00518">
    <property type="entry name" value="ZF_RING_1"/>
    <property type="match status" value="1"/>
</dbReference>
<dbReference type="Proteomes" id="UP000594262">
    <property type="component" value="Unplaced"/>
</dbReference>
<dbReference type="InterPro" id="IPR001841">
    <property type="entry name" value="Znf_RING"/>
</dbReference>
<keyword evidence="1" id="KW-0479">Metal-binding</keyword>
<accession>A0A7M5UW72</accession>